<feature type="domain" description="DUF1468" evidence="2">
    <location>
        <begin position="7"/>
        <end position="155"/>
    </location>
</feature>
<keyword evidence="1" id="KW-1133">Transmembrane helix</keyword>
<reference evidence="3" key="1">
    <citation type="submission" date="2021-03" db="EMBL/GenBank/DDBJ databases">
        <title>Roseibium sp. CAU 1637 isolated from Incheon.</title>
        <authorList>
            <person name="Kim W."/>
        </authorList>
    </citation>
    <scope>NUCLEOTIDE SEQUENCE</scope>
    <source>
        <strain evidence="3">CAU 1637</strain>
    </source>
</reference>
<feature type="transmembrane region" description="Helical" evidence="1">
    <location>
        <begin position="81"/>
        <end position="100"/>
    </location>
</feature>
<name>A0A939ES95_9HYPH</name>
<feature type="transmembrane region" description="Helical" evidence="1">
    <location>
        <begin position="106"/>
        <end position="124"/>
    </location>
</feature>
<proteinExistence type="predicted"/>
<dbReference type="Proteomes" id="UP000664779">
    <property type="component" value="Unassembled WGS sequence"/>
</dbReference>
<dbReference type="EMBL" id="JAFLNF010000007">
    <property type="protein sequence ID" value="MBO0346668.1"/>
    <property type="molecule type" value="Genomic_DNA"/>
</dbReference>
<feature type="transmembrane region" description="Helical" evidence="1">
    <location>
        <begin position="7"/>
        <end position="24"/>
    </location>
</feature>
<organism evidence="3 4">
    <name type="scientific">Roseibium limicola</name>
    <dbReference type="NCBI Taxonomy" id="2816037"/>
    <lineage>
        <taxon>Bacteria</taxon>
        <taxon>Pseudomonadati</taxon>
        <taxon>Pseudomonadota</taxon>
        <taxon>Alphaproteobacteria</taxon>
        <taxon>Hyphomicrobiales</taxon>
        <taxon>Stappiaceae</taxon>
        <taxon>Roseibium</taxon>
    </lineage>
</organism>
<keyword evidence="1" id="KW-0812">Transmembrane</keyword>
<feature type="transmembrane region" description="Helical" evidence="1">
    <location>
        <begin position="136"/>
        <end position="154"/>
    </location>
</feature>
<keyword evidence="1" id="KW-0472">Membrane</keyword>
<protein>
    <submittedName>
        <fullName evidence="3">Tripartite tricarboxylate transporter TctB family protein</fullName>
    </submittedName>
</protein>
<gene>
    <name evidence="3" type="ORF">J0X15_15670</name>
</gene>
<accession>A0A939ES95</accession>
<evidence type="ECO:0000256" key="1">
    <source>
        <dbReference type="SAM" id="Phobius"/>
    </source>
</evidence>
<keyword evidence="4" id="KW-1185">Reference proteome</keyword>
<dbReference type="InterPro" id="IPR009936">
    <property type="entry name" value="DUF1468"/>
</dbReference>
<evidence type="ECO:0000313" key="3">
    <source>
        <dbReference type="EMBL" id="MBO0346668.1"/>
    </source>
</evidence>
<comment type="caution">
    <text evidence="3">The sequence shown here is derived from an EMBL/GenBank/DDBJ whole genome shotgun (WGS) entry which is preliminary data.</text>
</comment>
<evidence type="ECO:0000313" key="4">
    <source>
        <dbReference type="Proteomes" id="UP000664779"/>
    </source>
</evidence>
<dbReference type="RefSeq" id="WP_206942697.1">
    <property type="nucleotide sequence ID" value="NZ_JAFLNF010000007.1"/>
</dbReference>
<sequence>MRKSDIISGILLTLFGLVSLWVIIPDQISGHSDYGLAPDFFPRALMWMFTVLSACLAGSRLKQVLQNAGATYFDERPPMVWADWMFIAGAAAALCIAYNLMDRFGFLWGGGFVILCAGAAMGNLKGHPIRQVAMTLVAPFVIYYLFRHLFLVFLPL</sequence>
<dbReference type="AlphaFoldDB" id="A0A939ES95"/>
<dbReference type="Pfam" id="PF07331">
    <property type="entry name" value="TctB"/>
    <property type="match status" value="1"/>
</dbReference>
<evidence type="ECO:0000259" key="2">
    <source>
        <dbReference type="Pfam" id="PF07331"/>
    </source>
</evidence>